<dbReference type="GO" id="GO:0003964">
    <property type="term" value="F:RNA-directed DNA polymerase activity"/>
    <property type="evidence" value="ECO:0007669"/>
    <property type="project" value="UniProtKB-KW"/>
</dbReference>
<dbReference type="Proteomes" id="UP001604336">
    <property type="component" value="Unassembled WGS sequence"/>
</dbReference>
<dbReference type="InterPro" id="IPR057670">
    <property type="entry name" value="SH3_retrovirus"/>
</dbReference>
<dbReference type="PANTHER" id="PTHR42648:SF28">
    <property type="entry name" value="TRANSPOSON-ENCODED PROTEIN WITH RIBONUCLEASE H-LIKE AND RETROVIRUS ZINC FINGER-LIKE DOMAINS"/>
    <property type="match status" value="1"/>
</dbReference>
<accession>A0ABD1RS44</accession>
<keyword evidence="2" id="KW-0695">RNA-directed DNA polymerase</keyword>
<keyword evidence="2" id="KW-0548">Nucleotidyltransferase</keyword>
<evidence type="ECO:0000313" key="3">
    <source>
        <dbReference type="Proteomes" id="UP001604336"/>
    </source>
</evidence>
<evidence type="ECO:0000259" key="1">
    <source>
        <dbReference type="Pfam" id="PF25597"/>
    </source>
</evidence>
<sequence>MFRNNGNKKCYHCGKLGYFKKYFYDLKRKTKQHQNEDQNVASVGDALDALYVITVSDGEIDHEWLLESGLAKCFWDETLCTTAYLINRSSYSSVNFKTLQELWSGKCSDLSHIRVFGCAAYVHQVEGKIDPKATKCVMLGYSEGVKGYKLWVLGVKGIKIINSRDVKFNELDMPYQKTLDNQVKQSEEEESSTGKKIQTKVKRIDANQEVREYKLIDLQVETEQEEVLDQPELEIPNIVVPNQDNLKILI</sequence>
<evidence type="ECO:0000313" key="2">
    <source>
        <dbReference type="EMBL" id="KAL2491247.1"/>
    </source>
</evidence>
<dbReference type="AlphaFoldDB" id="A0ABD1RS44"/>
<protein>
    <submittedName>
        <fullName evidence="2">Reverse transcriptase Ty1/copia-type domain-containing protein</fullName>
    </submittedName>
</protein>
<organism evidence="2 3">
    <name type="scientific">Abeliophyllum distichum</name>
    <dbReference type="NCBI Taxonomy" id="126358"/>
    <lineage>
        <taxon>Eukaryota</taxon>
        <taxon>Viridiplantae</taxon>
        <taxon>Streptophyta</taxon>
        <taxon>Embryophyta</taxon>
        <taxon>Tracheophyta</taxon>
        <taxon>Spermatophyta</taxon>
        <taxon>Magnoliopsida</taxon>
        <taxon>eudicotyledons</taxon>
        <taxon>Gunneridae</taxon>
        <taxon>Pentapetalae</taxon>
        <taxon>asterids</taxon>
        <taxon>lamiids</taxon>
        <taxon>Lamiales</taxon>
        <taxon>Oleaceae</taxon>
        <taxon>Forsythieae</taxon>
        <taxon>Abeliophyllum</taxon>
    </lineage>
</organism>
<dbReference type="Pfam" id="PF25597">
    <property type="entry name" value="SH3_retrovirus"/>
    <property type="match status" value="1"/>
</dbReference>
<gene>
    <name evidence="2" type="ORF">Adt_26875</name>
</gene>
<name>A0ABD1RS44_9LAMI</name>
<dbReference type="EMBL" id="JBFOLK010000008">
    <property type="protein sequence ID" value="KAL2491247.1"/>
    <property type="molecule type" value="Genomic_DNA"/>
</dbReference>
<proteinExistence type="predicted"/>
<dbReference type="PANTHER" id="PTHR42648">
    <property type="entry name" value="TRANSPOSASE, PUTATIVE-RELATED"/>
    <property type="match status" value="1"/>
</dbReference>
<reference evidence="3" key="1">
    <citation type="submission" date="2024-07" db="EMBL/GenBank/DDBJ databases">
        <title>Two chromosome-level genome assemblies of Korean endemic species Abeliophyllum distichum and Forsythia ovata (Oleaceae).</title>
        <authorList>
            <person name="Jang H."/>
        </authorList>
    </citation>
    <scope>NUCLEOTIDE SEQUENCE [LARGE SCALE GENOMIC DNA]</scope>
</reference>
<comment type="caution">
    <text evidence="2">The sequence shown here is derived from an EMBL/GenBank/DDBJ whole genome shotgun (WGS) entry which is preliminary data.</text>
</comment>
<keyword evidence="2" id="KW-0808">Transferase</keyword>
<feature type="domain" description="Retroviral polymerase SH3-like" evidence="1">
    <location>
        <begin position="118"/>
        <end position="178"/>
    </location>
</feature>
<dbReference type="InterPro" id="IPR039537">
    <property type="entry name" value="Retrotran_Ty1/copia-like"/>
</dbReference>
<keyword evidence="3" id="KW-1185">Reference proteome</keyword>